<gene>
    <name evidence="1" type="ORF">AWC38_SpisGene8098</name>
</gene>
<comment type="caution">
    <text evidence="1">The sequence shown here is derived from an EMBL/GenBank/DDBJ whole genome shotgun (WGS) entry which is preliminary data.</text>
</comment>
<evidence type="ECO:0000313" key="2">
    <source>
        <dbReference type="Proteomes" id="UP000225706"/>
    </source>
</evidence>
<sequence>MSGESWTAYGFKFTCKLAARVGLNVAMPGAGSVVDFTEAAWNLYNGDIVGALINTVSGVSDILTLGLSSAAKDVAKESGKKAVSEAAKESAKTASKKATKEVGAKLAKDLATGTITASTKAAAIDAAKVTAGSAAKEATKKVGKQVGKDLAKGVVNDAIDKVFYDSTKITFQNLVKAGSSSILSSGGKSAANTVATDLLQEFGEKYFVDLFKGSVKQNVQMFAYRDFVWKAALKSAKKEYANYATKVLVKDLAVASAKGGLNRYGQPPAKMSKESWIAYALKFILKLVIRAALDAAIPGLRRALDFAVVVENFCNGQWVEGVINLLYAVGCLVTLGALNFVKDALGQAAKEFVTQAAKKIAPSAERRATNEVGTEQASRDLANPVVNEVVEEIYSEGIKIKKCVSVIAGNGGVVVKKSISAVWRRN</sequence>
<proteinExistence type="predicted"/>
<dbReference type="OrthoDB" id="10619928at2759"/>
<keyword evidence="2" id="KW-1185">Reference proteome</keyword>
<dbReference type="Proteomes" id="UP000225706">
    <property type="component" value="Unassembled WGS sequence"/>
</dbReference>
<protein>
    <submittedName>
        <fullName evidence="1">Uncharacterized protein</fullName>
    </submittedName>
</protein>
<name>A0A2B4SBI4_STYPI</name>
<dbReference type="AlphaFoldDB" id="A0A2B4SBI4"/>
<organism evidence="1 2">
    <name type="scientific">Stylophora pistillata</name>
    <name type="common">Smooth cauliflower coral</name>
    <dbReference type="NCBI Taxonomy" id="50429"/>
    <lineage>
        <taxon>Eukaryota</taxon>
        <taxon>Metazoa</taxon>
        <taxon>Cnidaria</taxon>
        <taxon>Anthozoa</taxon>
        <taxon>Hexacorallia</taxon>
        <taxon>Scleractinia</taxon>
        <taxon>Astrocoeniina</taxon>
        <taxon>Pocilloporidae</taxon>
        <taxon>Stylophora</taxon>
    </lineage>
</organism>
<dbReference type="STRING" id="50429.A0A2B4SBI4"/>
<dbReference type="EMBL" id="LSMT01000108">
    <property type="protein sequence ID" value="PFX27241.1"/>
    <property type="molecule type" value="Genomic_DNA"/>
</dbReference>
<reference evidence="2" key="1">
    <citation type="journal article" date="2017" name="bioRxiv">
        <title>Comparative analysis of the genomes of Stylophora pistillata and Acropora digitifera provides evidence for extensive differences between species of corals.</title>
        <authorList>
            <person name="Voolstra C.R."/>
            <person name="Li Y."/>
            <person name="Liew Y.J."/>
            <person name="Baumgarten S."/>
            <person name="Zoccola D."/>
            <person name="Flot J.-F."/>
            <person name="Tambutte S."/>
            <person name="Allemand D."/>
            <person name="Aranda M."/>
        </authorList>
    </citation>
    <scope>NUCLEOTIDE SEQUENCE [LARGE SCALE GENOMIC DNA]</scope>
</reference>
<accession>A0A2B4SBI4</accession>
<evidence type="ECO:0000313" key="1">
    <source>
        <dbReference type="EMBL" id="PFX27241.1"/>
    </source>
</evidence>